<dbReference type="AlphaFoldDB" id="A0A4U5P7N1"/>
<name>A0A4U5P7N1_STECR</name>
<gene>
    <name evidence="2" type="ORF">L596_006971</name>
</gene>
<dbReference type="EMBL" id="AZBU02000002">
    <property type="protein sequence ID" value="TKR92287.1"/>
    <property type="molecule type" value="Genomic_DNA"/>
</dbReference>
<comment type="caution">
    <text evidence="2">The sequence shown here is derived from an EMBL/GenBank/DDBJ whole genome shotgun (WGS) entry which is preliminary data.</text>
</comment>
<accession>A0A4U5P7N1</accession>
<organism evidence="2">
    <name type="scientific">Steinernema carpocapsae</name>
    <name type="common">Entomopathogenic nematode</name>
    <dbReference type="NCBI Taxonomy" id="34508"/>
    <lineage>
        <taxon>Eukaryota</taxon>
        <taxon>Metazoa</taxon>
        <taxon>Ecdysozoa</taxon>
        <taxon>Nematoda</taxon>
        <taxon>Chromadorea</taxon>
        <taxon>Rhabditida</taxon>
        <taxon>Tylenchina</taxon>
        <taxon>Panagrolaimomorpha</taxon>
        <taxon>Strongyloidoidea</taxon>
        <taxon>Steinernematidae</taxon>
        <taxon>Steinernema</taxon>
    </lineage>
</organism>
<feature type="region of interest" description="Disordered" evidence="1">
    <location>
        <begin position="89"/>
        <end position="116"/>
    </location>
</feature>
<sequence>MAAASKKREVLPEVAVNDTLFFFALSRPTVKERLRSEFCSAGPLYNVARGRRRRSYPIVLIKRFFRCLWFRNGPNPLLAQTTRLDPSVLSNHNSITEEERPSGGSKKPFSDCFALR</sequence>
<reference evidence="2" key="2">
    <citation type="journal article" date="2015" name="Genome Biol.">
        <title>Comparative genomics of Steinernema reveals deeply conserved gene regulatory networks.</title>
        <authorList>
            <person name="Dillman A.R."/>
            <person name="Macchietto M."/>
            <person name="Porter C.F."/>
            <person name="Rogers A."/>
            <person name="Williams B."/>
            <person name="Antoshechkin I."/>
            <person name="Lee M.M."/>
            <person name="Goodwin Z."/>
            <person name="Lu X."/>
            <person name="Lewis E.E."/>
            <person name="Goodrich-Blair H."/>
            <person name="Stock S.P."/>
            <person name="Adams B.J."/>
            <person name="Sternberg P.W."/>
            <person name="Mortazavi A."/>
        </authorList>
    </citation>
    <scope>NUCLEOTIDE SEQUENCE [LARGE SCALE GENOMIC DNA]</scope>
    <source>
        <strain evidence="2">ALL</strain>
    </source>
</reference>
<evidence type="ECO:0000313" key="2">
    <source>
        <dbReference type="EMBL" id="TKR92287.1"/>
    </source>
</evidence>
<reference evidence="2" key="1">
    <citation type="submission" date="2013-11" db="EMBL/GenBank/DDBJ databases">
        <authorList>
            <person name="Sternberg P."/>
            <person name="Dillman A."/>
            <person name="Macchietto M."/>
        </authorList>
    </citation>
    <scope>NUCLEOTIDE SEQUENCE</scope>
    <source>
        <strain evidence="2">ALL</strain>
    </source>
</reference>
<proteinExistence type="predicted"/>
<evidence type="ECO:0000256" key="1">
    <source>
        <dbReference type="SAM" id="MobiDB-lite"/>
    </source>
</evidence>
<reference evidence="2" key="3">
    <citation type="journal article" date="2019" name="G3 (Bethesda)">
        <title>Hybrid Assembly of the Genome of the Entomopathogenic Nematode Steinernema carpocapsae Identifies the X-Chromosome.</title>
        <authorList>
            <person name="Serra L."/>
            <person name="Macchietto M."/>
            <person name="Macias-Munoz A."/>
            <person name="McGill C.J."/>
            <person name="Rodriguez I.M."/>
            <person name="Rodriguez B."/>
            <person name="Murad R."/>
            <person name="Mortazavi A."/>
        </authorList>
    </citation>
    <scope>NUCLEOTIDE SEQUENCE</scope>
    <source>
        <strain evidence="2">ALL</strain>
    </source>
</reference>
<protein>
    <submittedName>
        <fullName evidence="2">Uncharacterized protein</fullName>
    </submittedName>
</protein>